<evidence type="ECO:0000256" key="13">
    <source>
        <dbReference type="ARBA" id="ARBA00023204"/>
    </source>
</evidence>
<dbReference type="InterPro" id="IPR014017">
    <property type="entry name" value="DNA_helicase_UvrD-like_C"/>
</dbReference>
<keyword evidence="4" id="KW-0547">Nucleotide-binding</keyword>
<evidence type="ECO:0000256" key="2">
    <source>
        <dbReference type="ARBA" id="ARBA00022722"/>
    </source>
</evidence>
<dbReference type="Pfam" id="PF21445">
    <property type="entry name" value="ADDB_N"/>
    <property type="match status" value="1"/>
</dbReference>
<keyword evidence="10" id="KW-0408">Iron</keyword>
<evidence type="ECO:0000313" key="16">
    <source>
        <dbReference type="EMBL" id="BDG60498.1"/>
    </source>
</evidence>
<dbReference type="GO" id="GO:0004527">
    <property type="term" value="F:exonuclease activity"/>
    <property type="evidence" value="ECO:0007669"/>
    <property type="project" value="UniProtKB-KW"/>
</dbReference>
<protein>
    <submittedName>
        <fullName evidence="16">ATP-dependent helicase/deoxyribonuclease subunit B</fullName>
    </submittedName>
</protein>
<dbReference type="PANTHER" id="PTHR30591">
    <property type="entry name" value="RECBCD ENZYME SUBUNIT RECC"/>
    <property type="match status" value="1"/>
</dbReference>
<evidence type="ECO:0000313" key="17">
    <source>
        <dbReference type="Proteomes" id="UP001163687"/>
    </source>
</evidence>
<keyword evidence="11" id="KW-0411">Iron-sulfur</keyword>
<evidence type="ECO:0000256" key="6">
    <source>
        <dbReference type="ARBA" id="ARBA00022801"/>
    </source>
</evidence>
<dbReference type="GO" id="GO:0051539">
    <property type="term" value="F:4 iron, 4 sulfur cluster binding"/>
    <property type="evidence" value="ECO:0007669"/>
    <property type="project" value="UniProtKB-KW"/>
</dbReference>
<keyword evidence="1" id="KW-0004">4Fe-4S</keyword>
<keyword evidence="12" id="KW-0238">DNA-binding</keyword>
<name>A0AA35G8J3_9FIRM</name>
<dbReference type="GO" id="GO:0005524">
    <property type="term" value="F:ATP binding"/>
    <property type="evidence" value="ECO:0007669"/>
    <property type="project" value="UniProtKB-KW"/>
</dbReference>
<keyword evidence="17" id="KW-1185">Reference proteome</keyword>
<dbReference type="AlphaFoldDB" id="A0AA35G8J3"/>
<dbReference type="Proteomes" id="UP001163687">
    <property type="component" value="Chromosome"/>
</dbReference>
<keyword evidence="9" id="KW-0067">ATP-binding</keyword>
<dbReference type="InterPro" id="IPR014140">
    <property type="entry name" value="DNA_helicase_suAddB"/>
</dbReference>
<dbReference type="GO" id="GO:0046872">
    <property type="term" value="F:metal ion binding"/>
    <property type="evidence" value="ECO:0007669"/>
    <property type="project" value="UniProtKB-KW"/>
</dbReference>
<dbReference type="InterPro" id="IPR038726">
    <property type="entry name" value="PDDEXK_AddAB-type"/>
</dbReference>
<dbReference type="EMBL" id="AP025628">
    <property type="protein sequence ID" value="BDG60498.1"/>
    <property type="molecule type" value="Genomic_DNA"/>
</dbReference>
<keyword evidence="2" id="KW-0540">Nuclease</keyword>
<keyword evidence="13" id="KW-0234">DNA repair</keyword>
<dbReference type="NCBIfam" id="TIGR02773">
    <property type="entry name" value="addB_Gpos"/>
    <property type="match status" value="1"/>
</dbReference>
<evidence type="ECO:0000256" key="3">
    <source>
        <dbReference type="ARBA" id="ARBA00022723"/>
    </source>
</evidence>
<feature type="region of interest" description="Disordered" evidence="14">
    <location>
        <begin position="1163"/>
        <end position="1182"/>
    </location>
</feature>
<evidence type="ECO:0000256" key="12">
    <source>
        <dbReference type="ARBA" id="ARBA00023125"/>
    </source>
</evidence>
<evidence type="ECO:0000256" key="10">
    <source>
        <dbReference type="ARBA" id="ARBA00023004"/>
    </source>
</evidence>
<keyword evidence="5" id="KW-0227">DNA damage</keyword>
<dbReference type="Pfam" id="PF12705">
    <property type="entry name" value="PDDEXK_1"/>
    <property type="match status" value="1"/>
</dbReference>
<evidence type="ECO:0000256" key="4">
    <source>
        <dbReference type="ARBA" id="ARBA00022741"/>
    </source>
</evidence>
<organism evidence="16 17">
    <name type="scientific">Caldinitratiruptor microaerophilus</name>
    <dbReference type="NCBI Taxonomy" id="671077"/>
    <lineage>
        <taxon>Bacteria</taxon>
        <taxon>Bacillati</taxon>
        <taxon>Bacillota</taxon>
        <taxon>Clostridia</taxon>
        <taxon>Eubacteriales</taxon>
        <taxon>Symbiobacteriaceae</taxon>
        <taxon>Caldinitratiruptor</taxon>
    </lineage>
</organism>
<evidence type="ECO:0000256" key="11">
    <source>
        <dbReference type="ARBA" id="ARBA00023014"/>
    </source>
</evidence>
<dbReference type="GO" id="GO:0004386">
    <property type="term" value="F:helicase activity"/>
    <property type="evidence" value="ECO:0007669"/>
    <property type="project" value="UniProtKB-KW"/>
</dbReference>
<keyword evidence="7 16" id="KW-0347">Helicase</keyword>
<dbReference type="InterPro" id="IPR027417">
    <property type="entry name" value="P-loop_NTPase"/>
</dbReference>
<keyword evidence="6" id="KW-0378">Hydrolase</keyword>
<dbReference type="GO" id="GO:0000724">
    <property type="term" value="P:double-strand break repair via homologous recombination"/>
    <property type="evidence" value="ECO:0007669"/>
    <property type="project" value="InterPro"/>
</dbReference>
<evidence type="ECO:0000256" key="5">
    <source>
        <dbReference type="ARBA" id="ARBA00022763"/>
    </source>
</evidence>
<evidence type="ECO:0000256" key="14">
    <source>
        <dbReference type="SAM" id="MobiDB-lite"/>
    </source>
</evidence>
<dbReference type="KEGG" id="cmic:caldi_15880"/>
<reference evidence="16" key="1">
    <citation type="submission" date="2022-03" db="EMBL/GenBank/DDBJ databases">
        <title>Complete genome sequence of Caldinitratiruptor microaerophilus.</title>
        <authorList>
            <person name="Mukaiyama R."/>
            <person name="Nishiyama T."/>
            <person name="Ueda K."/>
        </authorList>
    </citation>
    <scope>NUCLEOTIDE SEQUENCE</scope>
    <source>
        <strain evidence="16">JCM 16183</strain>
    </source>
</reference>
<evidence type="ECO:0000259" key="15">
    <source>
        <dbReference type="PROSITE" id="PS51217"/>
    </source>
</evidence>
<dbReference type="PROSITE" id="PS51217">
    <property type="entry name" value="UVRD_HELICASE_CTER"/>
    <property type="match status" value="1"/>
</dbReference>
<evidence type="ECO:0000256" key="1">
    <source>
        <dbReference type="ARBA" id="ARBA00022485"/>
    </source>
</evidence>
<dbReference type="InterPro" id="IPR049035">
    <property type="entry name" value="ADDB_N"/>
</dbReference>
<dbReference type="PANTHER" id="PTHR30591:SF1">
    <property type="entry name" value="RECBCD ENZYME SUBUNIT RECC"/>
    <property type="match status" value="1"/>
</dbReference>
<dbReference type="Gene3D" id="3.40.50.300">
    <property type="entry name" value="P-loop containing nucleotide triphosphate hydrolases"/>
    <property type="match status" value="3"/>
</dbReference>
<sequence length="1182" mass="128563">MGRAGTGKTRLFLDAIEAELKRAPDGPPLILLVPEQATFQMEQALLARVPGFVRAHVLSFRRLAWRVLTEVGGAARPAIGELGRRMVLRALLARRAGELRLFRRVAGRPGFPGRLARSLSEMHAYGVTPDRLEAARRALEEAGAGDSPLAAKLHDLALLFADFRAYLAGRFTDPDDSLTLLARQLPSSSLVRGAEVRVDGFQGFTPQEFAVLEALLPVARRVEVALTLDGRLLDRLDAGVEPAPEDVFHPTAATYVRLRRIARQQGVRVEPPRVLDGGDPPVRFRAAPALAHLERAYFDPGAVPLSGPAPEVALVTARNRRAEVEAAAREILRLVREEGYRFRDIAVIVRDLGEYHDLVAAVFASQGIPHFVDRRRPVLHHPLVELVRSALEVVISDWAYEPVFRLLKTDLVPVPRADVDVLENYVLEHGIRGPAWYRPEPWRFRRRFTLDEDGGPSEAEAAWLAEVNRIRDGATAALRELQERLGPARRAPAPVRALAEALHGFLEALGVHGQLLHWSAEADARGDPDAAQEHMQVYGGVLELLDQVVESLGDQAMTLAEFLEVVEAGLEGLEVGLIPPGLDQVVVGSVERSRHPDLRAAFVLGVADGVFPRAGSEDVILSDPDRDRLAELGLELGPTARQVTLEEQFRVYLALTRARERLWLSCPLADDRGRAVWPSSVFVRVQELLPEAPRRHMEAAGEDDPAGAATIPELAGRVAARLRRALEPSSAGFPATGTGPMGVSGESLEPWLKVYQWLVTDPAAAPLARPVLSSLAYRNDPPPVDPEVAGRLYGGPVIRTSVTRLESLAACPFQHFAAHGLGLRERAVFQVGPPQLGFVQHAALQRLAHDLERDPAGWEGLDAAEAERRIGALLDDLAPRLRGEGLVPTGLERYLMRQVRRSLAGAVLVLAEHARRGRFRPVAVELPFGEADGLPGLAVAGPGGRQVVLRGRIDRVDAAEGPGGRLYLRVVDYKSTARALRAAELYHGLSLQLAVYLLVALAGADRLVGAPAEPAGLLYFPLAAAPLSGSGPVSPEEALAAWRRALRMRGVVLADPAVVRLMEAEGAGELVPARIKKDGQVDSRSGALPPARLRRLLRHVRGRLAGLVGQMLAGDVRIAPYRLGDATPCATCAYRAVCRLDPRTERDRFRTLPRARDRDVWALLDDADGADPASRPDPAEEG</sequence>
<dbReference type="GO" id="GO:0003677">
    <property type="term" value="F:DNA binding"/>
    <property type="evidence" value="ECO:0007669"/>
    <property type="project" value="UniProtKB-KW"/>
</dbReference>
<accession>A0AA35G8J3</accession>
<evidence type="ECO:0000256" key="7">
    <source>
        <dbReference type="ARBA" id="ARBA00022806"/>
    </source>
</evidence>
<gene>
    <name evidence="16" type="primary">addB</name>
    <name evidence="16" type="ORF">caldi_15880</name>
</gene>
<proteinExistence type="predicted"/>
<evidence type="ECO:0000256" key="9">
    <source>
        <dbReference type="ARBA" id="ARBA00022840"/>
    </source>
</evidence>
<dbReference type="SUPFAM" id="SSF52540">
    <property type="entry name" value="P-loop containing nucleoside triphosphate hydrolases"/>
    <property type="match status" value="1"/>
</dbReference>
<feature type="domain" description="UvrD-like helicase C-terminal" evidence="15">
    <location>
        <begin position="281"/>
        <end position="595"/>
    </location>
</feature>
<keyword evidence="3" id="KW-0479">Metal-binding</keyword>
<evidence type="ECO:0000256" key="8">
    <source>
        <dbReference type="ARBA" id="ARBA00022839"/>
    </source>
</evidence>
<keyword evidence="8" id="KW-0269">Exonuclease</keyword>